<dbReference type="InterPro" id="IPR014710">
    <property type="entry name" value="RmlC-like_jellyroll"/>
</dbReference>
<dbReference type="PROSITE" id="PS01124">
    <property type="entry name" value="HTH_ARAC_FAMILY_2"/>
    <property type="match status" value="1"/>
</dbReference>
<evidence type="ECO:0000256" key="4">
    <source>
        <dbReference type="ARBA" id="ARBA00023163"/>
    </source>
</evidence>
<evidence type="ECO:0000256" key="2">
    <source>
        <dbReference type="ARBA" id="ARBA00023125"/>
    </source>
</evidence>
<comment type="caution">
    <text evidence="6">The sequence shown here is derived from an EMBL/GenBank/DDBJ whole genome shotgun (WGS) entry which is preliminary data.</text>
</comment>
<evidence type="ECO:0000256" key="1">
    <source>
        <dbReference type="ARBA" id="ARBA00023015"/>
    </source>
</evidence>
<feature type="domain" description="HTH araC/xylS-type" evidence="5">
    <location>
        <begin position="167"/>
        <end position="268"/>
    </location>
</feature>
<dbReference type="SUPFAM" id="SSF46689">
    <property type="entry name" value="Homeodomain-like"/>
    <property type="match status" value="1"/>
</dbReference>
<keyword evidence="3" id="KW-0010">Activator</keyword>
<dbReference type="RefSeq" id="WP_266124334.1">
    <property type="nucleotide sequence ID" value="NZ_JAJHNU010000002.1"/>
</dbReference>
<dbReference type="PROSITE" id="PS00041">
    <property type="entry name" value="HTH_ARAC_FAMILY_1"/>
    <property type="match status" value="1"/>
</dbReference>
<evidence type="ECO:0000313" key="7">
    <source>
        <dbReference type="Proteomes" id="UP001168613"/>
    </source>
</evidence>
<name>A0ABT8EKF9_9BURK</name>
<evidence type="ECO:0000259" key="5">
    <source>
        <dbReference type="PROSITE" id="PS01124"/>
    </source>
</evidence>
<dbReference type="Pfam" id="PF12833">
    <property type="entry name" value="HTH_18"/>
    <property type="match status" value="1"/>
</dbReference>
<reference evidence="6" key="1">
    <citation type="submission" date="2021-11" db="EMBL/GenBank/DDBJ databases">
        <title>Draft genome sequence of Alcaligenes endophyticus type strain CCUG 75668T.</title>
        <authorList>
            <person name="Salva-Serra F."/>
            <person name="Duran R.E."/>
            <person name="Seeger M."/>
            <person name="Moore E.R.B."/>
            <person name="Jaen-Luchoro D."/>
        </authorList>
    </citation>
    <scope>NUCLEOTIDE SEQUENCE</scope>
    <source>
        <strain evidence="6">CCUG 75668</strain>
    </source>
</reference>
<dbReference type="InterPro" id="IPR011051">
    <property type="entry name" value="RmlC_Cupin_sf"/>
</dbReference>
<evidence type="ECO:0000313" key="6">
    <source>
        <dbReference type="EMBL" id="MDN4121667.1"/>
    </source>
</evidence>
<keyword evidence="2" id="KW-0238">DNA-binding</keyword>
<dbReference type="InterPro" id="IPR018062">
    <property type="entry name" value="HTH_AraC-typ_CS"/>
</dbReference>
<keyword evidence="4" id="KW-0804">Transcription</keyword>
<accession>A0ABT8EKF9</accession>
<gene>
    <name evidence="6" type="ORF">LMS43_10230</name>
</gene>
<keyword evidence="1" id="KW-0805">Transcription regulation</keyword>
<dbReference type="SUPFAM" id="SSF51182">
    <property type="entry name" value="RmlC-like cupins"/>
    <property type="match status" value="1"/>
</dbReference>
<dbReference type="SMART" id="SM00342">
    <property type="entry name" value="HTH_ARAC"/>
    <property type="match status" value="1"/>
</dbReference>
<evidence type="ECO:0000256" key="3">
    <source>
        <dbReference type="ARBA" id="ARBA00023159"/>
    </source>
</evidence>
<keyword evidence="7" id="KW-1185">Reference proteome</keyword>
<dbReference type="PANTHER" id="PTHR11019">
    <property type="entry name" value="HTH-TYPE TRANSCRIPTIONAL REGULATOR NIMR"/>
    <property type="match status" value="1"/>
</dbReference>
<proteinExistence type="predicted"/>
<organism evidence="6 7">
    <name type="scientific">Alcaligenes endophyticus</name>
    <dbReference type="NCBI Taxonomy" id="1929088"/>
    <lineage>
        <taxon>Bacteria</taxon>
        <taxon>Pseudomonadati</taxon>
        <taxon>Pseudomonadota</taxon>
        <taxon>Betaproteobacteria</taxon>
        <taxon>Burkholderiales</taxon>
        <taxon>Alcaligenaceae</taxon>
        <taxon>Alcaligenes</taxon>
    </lineage>
</organism>
<dbReference type="Pfam" id="PF02311">
    <property type="entry name" value="AraC_binding"/>
    <property type="match status" value="1"/>
</dbReference>
<dbReference type="InterPro" id="IPR020449">
    <property type="entry name" value="Tscrpt_reg_AraC-type_HTH"/>
</dbReference>
<dbReference type="Gene3D" id="1.10.10.60">
    <property type="entry name" value="Homeodomain-like"/>
    <property type="match status" value="1"/>
</dbReference>
<dbReference type="InterPro" id="IPR003313">
    <property type="entry name" value="AraC-bd"/>
</dbReference>
<dbReference type="InterPro" id="IPR018060">
    <property type="entry name" value="HTH_AraC"/>
</dbReference>
<dbReference type="Proteomes" id="UP001168613">
    <property type="component" value="Unassembled WGS sequence"/>
</dbReference>
<dbReference type="PANTHER" id="PTHR11019:SF159">
    <property type="entry name" value="TRANSCRIPTIONAL REGULATOR-RELATED"/>
    <property type="match status" value="1"/>
</dbReference>
<dbReference type="InterPro" id="IPR009057">
    <property type="entry name" value="Homeodomain-like_sf"/>
</dbReference>
<dbReference type="EMBL" id="JAJHNU010000002">
    <property type="protein sequence ID" value="MDN4121667.1"/>
    <property type="molecule type" value="Genomic_DNA"/>
</dbReference>
<dbReference type="Gene3D" id="2.60.120.10">
    <property type="entry name" value="Jelly Rolls"/>
    <property type="match status" value="1"/>
</dbReference>
<protein>
    <submittedName>
        <fullName evidence="6">Helix-turn-helix transcriptional regulator</fullName>
    </submittedName>
</protein>
<dbReference type="CDD" id="cd06124">
    <property type="entry name" value="cupin_NimR-like_N"/>
    <property type="match status" value="1"/>
</dbReference>
<sequence>MDCRQTDSLPSQDRIPDVLGHLRHLPRPVYGQERALPNQAIARPHRHPWVQFSYALQGVIEVRTRDGRFMAPPQQAVWVPATIEHGVRCSPDALIRSLYIEPSVLKNAPAECKVVAVNSLLRELIRSFSALPVLYGEHGPESRLVAVLLDELAAAPDSGLILPWPRDERLQALCSSLQSEPGSQTRLYDFAARYDVSEKTLTRLFRQETGLSFRAWRQRLRIMSALPLLERQERVTDVALACGYDSMSAFVASFRELMGETPGEFLRAAASSNAGL</sequence>
<dbReference type="PRINTS" id="PR00032">
    <property type="entry name" value="HTHARAC"/>
</dbReference>